<evidence type="ECO:0000313" key="2">
    <source>
        <dbReference type="Proteomes" id="UP000049077"/>
    </source>
</evidence>
<dbReference type="EMBL" id="CCJX01000103">
    <property type="protein sequence ID" value="CDT32962.1"/>
    <property type="molecule type" value="Genomic_DNA"/>
</dbReference>
<name>A0ABP1WU70_9VIBR</name>
<reference evidence="1 2" key="1">
    <citation type="submission" date="2014-06" db="EMBL/GenBank/DDBJ databases">
        <authorList>
            <person name="Le Roux F."/>
        </authorList>
    </citation>
    <scope>NUCLEOTIDE SEQUENCE [LARGE SCALE GENOMIC DNA]</scope>
    <source>
        <strain evidence="1 2">J5-4</strain>
    </source>
</reference>
<organism evidence="1 2">
    <name type="scientific">Vibrio crassostreae</name>
    <dbReference type="NCBI Taxonomy" id="246167"/>
    <lineage>
        <taxon>Bacteria</taxon>
        <taxon>Pseudomonadati</taxon>
        <taxon>Pseudomonadota</taxon>
        <taxon>Gammaproteobacteria</taxon>
        <taxon>Vibrionales</taxon>
        <taxon>Vibrionaceae</taxon>
        <taxon>Vibrio</taxon>
    </lineage>
</organism>
<dbReference type="Proteomes" id="UP000049077">
    <property type="component" value="Unassembled WGS sequence"/>
</dbReference>
<gene>
    <name evidence="1" type="ORF">VCR4J5_200093</name>
</gene>
<proteinExistence type="predicted"/>
<keyword evidence="2" id="KW-1185">Reference proteome</keyword>
<dbReference type="RefSeq" id="WP_048660961.1">
    <property type="nucleotide sequence ID" value="NZ_CAWMAN010000098.1"/>
</dbReference>
<comment type="caution">
    <text evidence="1">The sequence shown here is derived from an EMBL/GenBank/DDBJ whole genome shotgun (WGS) entry which is preliminary data.</text>
</comment>
<evidence type="ECO:0000313" key="1">
    <source>
        <dbReference type="EMBL" id="CDT32962.1"/>
    </source>
</evidence>
<sequence>MRKSDKKIENQIRDVLTDVCEYTLKSYDGFLWVTHTVNFSSFPQSLKIVCVFDTNQDRTNFLNGEGQKEVSTDIQKAFSQVGITLKNIDKHISYDTQENCERDHQGKWNKRL</sequence>
<accession>A0ABP1WU70</accession>
<protein>
    <recommendedName>
        <fullName evidence="3">Fis family transcriptional regulator</fullName>
    </recommendedName>
</protein>
<evidence type="ECO:0008006" key="3">
    <source>
        <dbReference type="Google" id="ProtNLM"/>
    </source>
</evidence>